<dbReference type="AlphaFoldDB" id="A0A6B0TZB0"/>
<evidence type="ECO:0000313" key="2">
    <source>
        <dbReference type="EMBL" id="MXU82257.1"/>
    </source>
</evidence>
<feature type="region of interest" description="Disordered" evidence="1">
    <location>
        <begin position="43"/>
        <end position="67"/>
    </location>
</feature>
<organism evidence="2">
    <name type="scientific">Ixodes ricinus</name>
    <name type="common">Common tick</name>
    <name type="synonym">Acarus ricinus</name>
    <dbReference type="NCBI Taxonomy" id="34613"/>
    <lineage>
        <taxon>Eukaryota</taxon>
        <taxon>Metazoa</taxon>
        <taxon>Ecdysozoa</taxon>
        <taxon>Arthropoda</taxon>
        <taxon>Chelicerata</taxon>
        <taxon>Arachnida</taxon>
        <taxon>Acari</taxon>
        <taxon>Parasitiformes</taxon>
        <taxon>Ixodida</taxon>
        <taxon>Ixodoidea</taxon>
        <taxon>Ixodidae</taxon>
        <taxon>Ixodinae</taxon>
        <taxon>Ixodes</taxon>
    </lineage>
</organism>
<protein>
    <submittedName>
        <fullName evidence="2">Putative secreted protein</fullName>
    </submittedName>
</protein>
<dbReference type="EMBL" id="GIFC01000174">
    <property type="protein sequence ID" value="MXU82257.1"/>
    <property type="molecule type" value="Transcribed_RNA"/>
</dbReference>
<name>A0A6B0TZB0_IXORI</name>
<evidence type="ECO:0000256" key="1">
    <source>
        <dbReference type="SAM" id="MobiDB-lite"/>
    </source>
</evidence>
<reference evidence="2" key="1">
    <citation type="submission" date="2019-12" db="EMBL/GenBank/DDBJ databases">
        <title>An insight into the sialome of adult female Ixodes ricinus ticks feeding for 6 days.</title>
        <authorList>
            <person name="Perner J."/>
            <person name="Ribeiro J.M.C."/>
        </authorList>
    </citation>
    <scope>NUCLEOTIDE SEQUENCE</scope>
    <source>
        <strain evidence="2">Semi-engorged</strain>
        <tissue evidence="2">Salivary glands</tissue>
    </source>
</reference>
<proteinExistence type="predicted"/>
<accession>A0A6B0TZB0</accession>
<sequence>MLGARLLHVRSLAPQFWESRLALALAAPITSCDFCGLVGGGKEAPPRAGAHFGREQQEAGGGPTEVG</sequence>